<sequence>MGVYDSLNNCERGKTLFIIGAGPQINKLSDEQINFLENQAAIGVNRVQYKIKTRYFISAYPSEILLALKKIPDSSILIHIRPIMEYLFFKPNILTIKREVFDKNVGLNRFLDETNPVIFTKMNVALAATHLAFILGAALVRTSKVRFRSIQI</sequence>
<keyword evidence="3" id="KW-1185">Reference proteome</keyword>
<accession>A0A6J7ZPP5</accession>
<dbReference type="Proteomes" id="UP000196521">
    <property type="component" value="Unassembled WGS sequence"/>
</dbReference>
<gene>
    <name evidence="2" type="ORF">PLAN_70286</name>
</gene>
<keyword evidence="1" id="KW-0472">Membrane</keyword>
<keyword evidence="1" id="KW-1133">Transmembrane helix</keyword>
<dbReference type="EMBL" id="CZCZ02000017">
    <property type="protein sequence ID" value="CAC5345709.1"/>
    <property type="molecule type" value="Genomic_DNA"/>
</dbReference>
<protein>
    <submittedName>
        <fullName evidence="2">Uncharacterized protein</fullName>
    </submittedName>
</protein>
<evidence type="ECO:0000313" key="2">
    <source>
        <dbReference type="EMBL" id="CAC5345709.1"/>
    </source>
</evidence>
<organism evidence="2 3">
    <name type="scientific">Planktothrix rubescens CCAP 1459/22</name>
    <dbReference type="NCBI Taxonomy" id="329571"/>
    <lineage>
        <taxon>Bacteria</taxon>
        <taxon>Bacillati</taxon>
        <taxon>Cyanobacteriota</taxon>
        <taxon>Cyanophyceae</taxon>
        <taxon>Oscillatoriophycideae</taxon>
        <taxon>Oscillatoriales</taxon>
        <taxon>Microcoleaceae</taxon>
        <taxon>Planktothrix</taxon>
    </lineage>
</organism>
<evidence type="ECO:0000256" key="1">
    <source>
        <dbReference type="SAM" id="Phobius"/>
    </source>
</evidence>
<feature type="transmembrane region" description="Helical" evidence="1">
    <location>
        <begin position="118"/>
        <end position="140"/>
    </location>
</feature>
<comment type="caution">
    <text evidence="2">The sequence shown here is derived from an EMBL/GenBank/DDBJ whole genome shotgun (WGS) entry which is preliminary data.</text>
</comment>
<dbReference type="AlphaFoldDB" id="A0A6J7ZPP5"/>
<dbReference type="RefSeq" id="WP_026797893.1">
    <property type="nucleotide sequence ID" value="NZ_LR812491.1"/>
</dbReference>
<proteinExistence type="predicted"/>
<reference evidence="2" key="1">
    <citation type="submission" date="2020-05" db="EMBL/GenBank/DDBJ databases">
        <authorList>
            <consortium name="Genoscope - CEA"/>
            <person name="William W."/>
        </authorList>
    </citation>
    <scope>NUCLEOTIDE SEQUENCE [LARGE SCALE GENOMIC DNA]</scope>
    <source>
        <strain evidence="2">PCC 7821</strain>
    </source>
</reference>
<name>A0A6J7ZPP5_PLARU</name>
<keyword evidence="1" id="KW-0812">Transmembrane</keyword>
<evidence type="ECO:0000313" key="3">
    <source>
        <dbReference type="Proteomes" id="UP000196521"/>
    </source>
</evidence>